<evidence type="ECO:0000313" key="11">
    <source>
        <dbReference type="EMBL" id="XDS49519.1"/>
    </source>
</evidence>
<dbReference type="InterPro" id="IPR020846">
    <property type="entry name" value="MFS_dom"/>
</dbReference>
<dbReference type="EMBL" id="CP129675">
    <property type="protein sequence ID" value="XDS45700.1"/>
    <property type="molecule type" value="Genomic_DNA"/>
</dbReference>
<feature type="transmembrane region" description="Helical" evidence="8">
    <location>
        <begin position="258"/>
        <end position="279"/>
    </location>
</feature>
<feature type="region of interest" description="Disordered" evidence="7">
    <location>
        <begin position="184"/>
        <end position="210"/>
    </location>
</feature>
<organism evidence="10">
    <name type="scientific">Bifidobacterium fermentum</name>
    <dbReference type="NCBI Taxonomy" id="3059035"/>
    <lineage>
        <taxon>Bacteria</taxon>
        <taxon>Bacillati</taxon>
        <taxon>Actinomycetota</taxon>
        <taxon>Actinomycetes</taxon>
        <taxon>Bifidobacteriales</taxon>
        <taxon>Bifidobacteriaceae</taxon>
        <taxon>Bifidobacterium</taxon>
    </lineage>
</organism>
<evidence type="ECO:0000256" key="6">
    <source>
        <dbReference type="ARBA" id="ARBA00023136"/>
    </source>
</evidence>
<dbReference type="InterPro" id="IPR036259">
    <property type="entry name" value="MFS_trans_sf"/>
</dbReference>
<evidence type="ECO:0000256" key="2">
    <source>
        <dbReference type="ARBA" id="ARBA00008335"/>
    </source>
</evidence>
<dbReference type="EMBL" id="CP129683">
    <property type="protein sequence ID" value="XDS50736.1"/>
    <property type="molecule type" value="Genomic_DNA"/>
</dbReference>
<feature type="transmembrane region" description="Helical" evidence="8">
    <location>
        <begin position="375"/>
        <end position="395"/>
    </location>
</feature>
<evidence type="ECO:0000259" key="9">
    <source>
        <dbReference type="PROSITE" id="PS50850"/>
    </source>
</evidence>
<evidence type="ECO:0000256" key="1">
    <source>
        <dbReference type="ARBA" id="ARBA00004651"/>
    </source>
</evidence>
<feature type="transmembrane region" description="Helical" evidence="8">
    <location>
        <begin position="225"/>
        <end position="246"/>
    </location>
</feature>
<dbReference type="GO" id="GO:0005886">
    <property type="term" value="C:plasma membrane"/>
    <property type="evidence" value="ECO:0007669"/>
    <property type="project" value="UniProtKB-SubCell"/>
</dbReference>
<dbReference type="Gene3D" id="1.20.1250.20">
    <property type="entry name" value="MFS general substrate transporter like domains"/>
    <property type="match status" value="2"/>
</dbReference>
<evidence type="ECO:0000256" key="4">
    <source>
        <dbReference type="ARBA" id="ARBA00022692"/>
    </source>
</evidence>
<protein>
    <submittedName>
        <fullName evidence="10">MFS transporter</fullName>
    </submittedName>
</protein>
<keyword evidence="5 8" id="KW-1133">Transmembrane helix</keyword>
<evidence type="ECO:0000256" key="3">
    <source>
        <dbReference type="ARBA" id="ARBA00022448"/>
    </source>
</evidence>
<dbReference type="GO" id="GO:0022857">
    <property type="term" value="F:transmembrane transporter activity"/>
    <property type="evidence" value="ECO:0007669"/>
    <property type="project" value="InterPro"/>
</dbReference>
<proteinExistence type="inferred from homology"/>
<accession>A0AB39U9K6</accession>
<evidence type="ECO:0000313" key="10">
    <source>
        <dbReference type="EMBL" id="XDS45700.1"/>
    </source>
</evidence>
<feature type="domain" description="Major facilitator superfamily (MFS) profile" evidence="9">
    <location>
        <begin position="5"/>
        <end position="404"/>
    </location>
</feature>
<dbReference type="InterPro" id="IPR051788">
    <property type="entry name" value="MFS_Transporter"/>
</dbReference>
<evidence type="ECO:0000256" key="7">
    <source>
        <dbReference type="SAM" id="MobiDB-lite"/>
    </source>
</evidence>
<dbReference type="PANTHER" id="PTHR23514:SF3">
    <property type="entry name" value="BYPASS OF STOP CODON PROTEIN 6"/>
    <property type="match status" value="1"/>
</dbReference>
<dbReference type="PROSITE" id="PS50850">
    <property type="entry name" value="MFS"/>
    <property type="match status" value="1"/>
</dbReference>
<evidence type="ECO:0000313" key="12">
    <source>
        <dbReference type="EMBL" id="XDS50736.1"/>
    </source>
</evidence>
<dbReference type="InterPro" id="IPR011701">
    <property type="entry name" value="MFS"/>
</dbReference>
<feature type="transmembrane region" description="Helical" evidence="8">
    <location>
        <begin position="34"/>
        <end position="54"/>
    </location>
</feature>
<dbReference type="AlphaFoldDB" id="A0AB39U9K6"/>
<feature type="transmembrane region" description="Helical" evidence="8">
    <location>
        <begin position="128"/>
        <end position="148"/>
    </location>
</feature>
<dbReference type="SUPFAM" id="SSF103473">
    <property type="entry name" value="MFS general substrate transporter"/>
    <property type="match status" value="1"/>
</dbReference>
<evidence type="ECO:0000256" key="5">
    <source>
        <dbReference type="ARBA" id="ARBA00022989"/>
    </source>
</evidence>
<dbReference type="RefSeq" id="WP_369341698.1">
    <property type="nucleotide sequence ID" value="NZ_CP129675.1"/>
</dbReference>
<feature type="transmembrane region" description="Helical" evidence="8">
    <location>
        <begin position="291"/>
        <end position="310"/>
    </location>
</feature>
<keyword evidence="4 8" id="KW-0812">Transmembrane</keyword>
<feature type="transmembrane region" description="Helical" evidence="8">
    <location>
        <begin position="160"/>
        <end position="179"/>
    </location>
</feature>
<feature type="transmembrane region" description="Helical" evidence="8">
    <location>
        <begin position="92"/>
        <end position="116"/>
    </location>
</feature>
<keyword evidence="3" id="KW-0813">Transport</keyword>
<comment type="subcellular location">
    <subcellularLocation>
        <location evidence="1">Cell membrane</location>
        <topology evidence="1">Multi-pass membrane protein</topology>
    </subcellularLocation>
</comment>
<reference evidence="10" key="1">
    <citation type="submission" date="2023-07" db="EMBL/GenBank/DDBJ databases">
        <title>Bifidobacterium aquikefiriaerophilum sp. nov. and Bifidobacterium eccum sp. nov., isolated from water kefir.</title>
        <authorList>
            <person name="Breselge S."/>
            <person name="Bellassi P."/>
            <person name="Barcenilla C."/>
            <person name="Alvarez-Ordonez A."/>
            <person name="Morelli L."/>
            <person name="Cotter P.D."/>
        </authorList>
    </citation>
    <scope>NUCLEOTIDE SEQUENCE</scope>
    <source>
        <strain evidence="12">WK012_4_13</strain>
        <strain evidence="11">WK013_4_14</strain>
        <strain evidence="10">WK048_4_13</strain>
    </source>
</reference>
<sequence>MYSLLLSIIYIAFVSLGLPDSLVGAGWPVMHADLGVPVSCAGMLTMIIAACTILSSLASERLTRRFGAGMVTAFSVGLTAAALMGFSTSHSFLVLCLWAIPYGLGAGAVDAALNNYVALHYAARHMNWLHSFWGLGASISPFIMSFALSTDLGWPRAYRIIGLIQAVLTVCLLASLPLWKKVNPEPPRRSSISKESTSSDASKADSTHRPDEHVTLMQAVRIPGVIPVLLAFFAYCGLEATSMLWSSTYLVSSRGVDAATAAAFASLFLLGITVGRFLAGFFADRIGDRLLIRYGFATVAAGAVMIALPIQTTVLALAGLMIAGLGSAPIYPAIIHSTPLHFGEGNSQAIIGIEMASAYVGSTLAPPLFGALSAWLGMWLFPIYIALFVALGLAMSESLNRIKRRSAVRKD</sequence>
<comment type="similarity">
    <text evidence="2">Belongs to the major facilitator superfamily.</text>
</comment>
<evidence type="ECO:0000256" key="8">
    <source>
        <dbReference type="SAM" id="Phobius"/>
    </source>
</evidence>
<feature type="transmembrane region" description="Helical" evidence="8">
    <location>
        <begin position="66"/>
        <end position="86"/>
    </location>
</feature>
<name>A0AB39U9K6_9BIFI</name>
<dbReference type="Pfam" id="PF07690">
    <property type="entry name" value="MFS_1"/>
    <property type="match status" value="1"/>
</dbReference>
<dbReference type="EMBL" id="CP129682">
    <property type="protein sequence ID" value="XDS49519.1"/>
    <property type="molecule type" value="Genomic_DNA"/>
</dbReference>
<gene>
    <name evidence="12" type="ORF">QN062_00510</name>
    <name evidence="11" type="ORF">QN216_04520</name>
    <name evidence="10" type="ORF">QN217_05930</name>
</gene>
<dbReference type="KEGG" id="bfk:QN062_00510"/>
<dbReference type="PANTHER" id="PTHR23514">
    <property type="entry name" value="BYPASS OF STOP CODON PROTEIN 6"/>
    <property type="match status" value="1"/>
</dbReference>
<keyword evidence="6 8" id="KW-0472">Membrane</keyword>